<dbReference type="InterPro" id="IPR036890">
    <property type="entry name" value="HATPase_C_sf"/>
</dbReference>
<keyword evidence="2" id="KW-0547">Nucleotide-binding</keyword>
<dbReference type="GO" id="GO:0140662">
    <property type="term" value="F:ATP-dependent protein folding chaperone"/>
    <property type="evidence" value="ECO:0007669"/>
    <property type="project" value="InterPro"/>
</dbReference>
<feature type="region of interest" description="Disordered" evidence="5">
    <location>
        <begin position="1"/>
        <end position="26"/>
    </location>
</feature>
<dbReference type="InterPro" id="IPR056471">
    <property type="entry name" value="HD-CE"/>
</dbReference>
<dbReference type="GO" id="GO:0005524">
    <property type="term" value="F:ATP binding"/>
    <property type="evidence" value="ECO:0007669"/>
    <property type="project" value="UniProtKB-KW"/>
</dbReference>
<dbReference type="Pfam" id="PF13589">
    <property type="entry name" value="HATPase_c_3"/>
    <property type="match status" value="1"/>
</dbReference>
<dbReference type="OrthoDB" id="9802640at2"/>
<sequence>MHGFEQTPLWRHTLAPQSTDDPEREPREHLRSAYLQFRSTVEPLAAEISRSMPMFTDHSITHVDALWDTASLICGESFPLNAAEAFVLGGAFLLHDLGMGLASYSGGLTAIENDPQFDDLMASALARLRRTDPSARGAALERSAREQTVADLLRLRHAEQAERLVATTFTTSDGEGFYLLQDVVLRQTFGSMIGRIAHSHWFDVSDLRAFEQPQGSCIDHPTSWEVDPLKIACVLRLADAAHVDQRRASPYLHAFRKPTGTSHDHWYFQERLTRPRVQADRLVYTATRPFGRDEAAAWWLAYEVIRTIDNELRRVDALCADLDRPRFAVRSVAGADSPARLALYIRTDLWEPLDARLRVSDATQLIANLGGKDLYGNKPEVAIRELVANAADATRARRVHEGDYGGAATIRLSSEDGEWWLTVEDHGIGMAPETMVTALTDFGHSRWLASDMLNDFPGLLGKGFQPTGRFGIGFFAVFMIADQVEVRSLGYDEAPRSTHVLEFRHGVTGRPMLRQADFHERLRNSGTLVRLKLREAPRTEEGLFQTTNRRLSETELLHSRMTRLCALSDVDIKVQGPDDSQPVRIIQADDWRRISRSELFRRVYRREEASHLDRVVYDGYEKVFIDRARDLHDPDGNLIGRAMMASGWEIIHPDLRWMQPPEASIYVGGLYADEIKFCMGVFCGYPLTADRLRAFPLADSAEFRRWLEAQADSVGEGKWSDPVDLWYAGYLARGLDASAPRLPCAQSTRGQLNAHELREWLQGRGEVLLVAGASVNWFGQAGRSTQFFTFEGIGVEIPDHALIVGLNPAWFYPEEVRPRPRDERFVDAVEPPSGWDARTWWYDTGNFGSVGLVVRTIAELWEIDIVEAVNLMEPLAMQDDCDHRPLLETADGAGLHVTAIRMRRPGTDDIGESR</sequence>
<gene>
    <name evidence="7" type="ORF">DMA12_05680</name>
</gene>
<keyword evidence="3 7" id="KW-0067">ATP-binding</keyword>
<comment type="similarity">
    <text evidence="1">Belongs to the heat shock protein 90 family.</text>
</comment>
<dbReference type="Pfam" id="PF24391">
    <property type="entry name" value="HD-CE"/>
    <property type="match status" value="1"/>
</dbReference>
<evidence type="ECO:0000256" key="5">
    <source>
        <dbReference type="SAM" id="MobiDB-lite"/>
    </source>
</evidence>
<dbReference type="PANTHER" id="PTHR11528">
    <property type="entry name" value="HEAT SHOCK PROTEIN 90 FAMILY MEMBER"/>
    <property type="match status" value="1"/>
</dbReference>
<dbReference type="SMART" id="SM00387">
    <property type="entry name" value="HATPase_c"/>
    <property type="match status" value="1"/>
</dbReference>
<evidence type="ECO:0000259" key="6">
    <source>
        <dbReference type="SMART" id="SM00387"/>
    </source>
</evidence>
<evidence type="ECO:0000256" key="1">
    <source>
        <dbReference type="ARBA" id="ARBA00008239"/>
    </source>
</evidence>
<evidence type="ECO:0000256" key="2">
    <source>
        <dbReference type="ARBA" id="ARBA00022741"/>
    </source>
</evidence>
<dbReference type="AlphaFoldDB" id="A0A428WZV2"/>
<dbReference type="InterPro" id="IPR001404">
    <property type="entry name" value="Hsp90_fam"/>
</dbReference>
<dbReference type="PRINTS" id="PR00775">
    <property type="entry name" value="HEATSHOCK90"/>
</dbReference>
<protein>
    <submittedName>
        <fullName evidence="7">ATP-binding protein</fullName>
    </submittedName>
</protein>
<dbReference type="GO" id="GO:0051082">
    <property type="term" value="F:unfolded protein binding"/>
    <property type="evidence" value="ECO:0007669"/>
    <property type="project" value="InterPro"/>
</dbReference>
<dbReference type="Proteomes" id="UP000286716">
    <property type="component" value="Unassembled WGS sequence"/>
</dbReference>
<dbReference type="EMBL" id="QHHU01000006">
    <property type="protein sequence ID" value="RSM48623.1"/>
    <property type="molecule type" value="Genomic_DNA"/>
</dbReference>
<accession>A0A428WZV2</accession>
<dbReference type="InterPro" id="IPR020575">
    <property type="entry name" value="Hsp90_N"/>
</dbReference>
<evidence type="ECO:0000256" key="3">
    <source>
        <dbReference type="ARBA" id="ARBA00022840"/>
    </source>
</evidence>
<dbReference type="SUPFAM" id="SSF55874">
    <property type="entry name" value="ATPase domain of HSP90 chaperone/DNA topoisomerase II/histidine kinase"/>
    <property type="match status" value="1"/>
</dbReference>
<keyword evidence="8" id="KW-1185">Reference proteome</keyword>
<feature type="domain" description="Histidine kinase/HSP90-like ATPase" evidence="6">
    <location>
        <begin position="374"/>
        <end position="537"/>
    </location>
</feature>
<evidence type="ECO:0000256" key="4">
    <source>
        <dbReference type="ARBA" id="ARBA00023186"/>
    </source>
</evidence>
<organism evidence="7 8">
    <name type="scientific">Amycolatopsis balhimycina DSM 5908</name>
    <dbReference type="NCBI Taxonomy" id="1081091"/>
    <lineage>
        <taxon>Bacteria</taxon>
        <taxon>Bacillati</taxon>
        <taxon>Actinomycetota</taxon>
        <taxon>Actinomycetes</taxon>
        <taxon>Pseudonocardiales</taxon>
        <taxon>Pseudonocardiaceae</taxon>
        <taxon>Amycolatopsis</taxon>
    </lineage>
</organism>
<dbReference type="Gene3D" id="3.30.565.10">
    <property type="entry name" value="Histidine kinase-like ATPase, C-terminal domain"/>
    <property type="match status" value="1"/>
</dbReference>
<reference evidence="7 8" key="1">
    <citation type="submission" date="2018-05" db="EMBL/GenBank/DDBJ databases">
        <title>Evolution of GPA BGCs.</title>
        <authorList>
            <person name="Waglechner N."/>
            <person name="Wright G.D."/>
        </authorList>
    </citation>
    <scope>NUCLEOTIDE SEQUENCE [LARGE SCALE GENOMIC DNA]</scope>
    <source>
        <strain evidence="7 8">DSM 5908</strain>
    </source>
</reference>
<proteinExistence type="inferred from homology"/>
<keyword evidence="4" id="KW-0143">Chaperone</keyword>
<evidence type="ECO:0000313" key="8">
    <source>
        <dbReference type="Proteomes" id="UP000286716"/>
    </source>
</evidence>
<dbReference type="InterPro" id="IPR003594">
    <property type="entry name" value="HATPase_dom"/>
</dbReference>
<name>A0A428WZV2_AMYBA</name>
<evidence type="ECO:0000313" key="7">
    <source>
        <dbReference type="EMBL" id="RSM48623.1"/>
    </source>
</evidence>
<dbReference type="GO" id="GO:0016887">
    <property type="term" value="F:ATP hydrolysis activity"/>
    <property type="evidence" value="ECO:0007669"/>
    <property type="project" value="InterPro"/>
</dbReference>
<dbReference type="RefSeq" id="WP_020647013.1">
    <property type="nucleotide sequence ID" value="NZ_QHHU01000006.1"/>
</dbReference>
<comment type="caution">
    <text evidence="7">The sequence shown here is derived from an EMBL/GenBank/DDBJ whole genome shotgun (WGS) entry which is preliminary data.</text>
</comment>